<evidence type="ECO:0000256" key="5">
    <source>
        <dbReference type="ARBA" id="ARBA00023136"/>
    </source>
</evidence>
<sequence>MIDRRVIKNAAFLYIRMLLLIVITLLTTKLLLEYLGVVDFGVYSLVWGVVLLLGFFNNSITNSVQRFLNVSLANKDRSKLIEIYSVSNIIFFTLGIFLSLILLFFKDIFFFNFLKIPLNRVGVANQIYYLMIGSFFINLLSLGFHSCLISMERFSFYAFITVFEGLLKLFSVFLLYYFPEKLYHYSLFLLISSIIVFVTLFLYCRLKIYFCKFQWVKSLKSYKEILSFISWNVFGSFGVVISAQGVPLVANIFYGVVINGSLSIASQLNALIGTVTSNFQKAFSPYLMKTFVSNESVDLKIFALTKVSIIFYAIAGLPLIFYTHDLLLIWLNRVPVYVEGIIKISAIISLFEVLAGPLWMLIQAEGNIKRYQFCVFFVMMFSVPMSYLLLYLKFDIYHVWYMLLFLNLILLLLRIYFVSEIVGSNFFQNYLKKVMLPAFIFLFMSSLIFLMLSSFNLKQSLLNLIVLNIFGVFFIVVLAFFLLLDSQQRESIYQLKVKLRR</sequence>
<dbReference type="PANTHER" id="PTHR30250:SF26">
    <property type="entry name" value="PSMA PROTEIN"/>
    <property type="match status" value="1"/>
</dbReference>
<feature type="transmembrane region" description="Helical" evidence="6">
    <location>
        <begin position="398"/>
        <end position="422"/>
    </location>
</feature>
<feature type="transmembrane region" description="Helical" evidence="6">
    <location>
        <begin position="461"/>
        <end position="484"/>
    </location>
</feature>
<organism evidence="7 8">
    <name type="scientific">Acinetobacter baumannii (strain AB0057)</name>
    <dbReference type="NCBI Taxonomy" id="480119"/>
    <lineage>
        <taxon>Bacteria</taxon>
        <taxon>Pseudomonadati</taxon>
        <taxon>Pseudomonadota</taxon>
        <taxon>Gammaproteobacteria</taxon>
        <taxon>Moraxellales</taxon>
        <taxon>Moraxellaceae</taxon>
        <taxon>Acinetobacter</taxon>
        <taxon>Acinetobacter calcoaceticus/baumannii complex</taxon>
    </lineage>
</organism>
<name>A0A7U3Y3S6_ACIB5</name>
<reference evidence="7 8" key="1">
    <citation type="journal article" date="2008" name="J. Bacteriol.">
        <title>Comparative genome sequence analysis of multidrug-resistant Acinetobacter baumannii.</title>
        <authorList>
            <person name="Adams M.D."/>
            <person name="Goglin K."/>
            <person name="Molyneaux N."/>
            <person name="Hujer K.M."/>
            <person name="Lavender H."/>
            <person name="Jamison J.J."/>
            <person name="MacDonald I.J."/>
            <person name="Martin K.M."/>
            <person name="Russo T."/>
            <person name="Campagnari A.A."/>
            <person name="Hujer A.M."/>
            <person name="Bonomo R.A."/>
            <person name="Gill S.R."/>
        </authorList>
    </citation>
    <scope>NUCLEOTIDE SEQUENCE [LARGE SCALE GENOMIC DNA]</scope>
    <source>
        <strain evidence="7 8">AB0057</strain>
    </source>
</reference>
<gene>
    <name evidence="7" type="primary">wzx</name>
    <name evidence="7" type="ordered locus">AB57_0096</name>
</gene>
<proteinExistence type="predicted"/>
<feature type="transmembrane region" description="Helical" evidence="6">
    <location>
        <begin position="373"/>
        <end position="392"/>
    </location>
</feature>
<feature type="transmembrane region" description="Helical" evidence="6">
    <location>
        <begin position="434"/>
        <end position="455"/>
    </location>
</feature>
<evidence type="ECO:0000313" key="8">
    <source>
        <dbReference type="Proteomes" id="UP000007094"/>
    </source>
</evidence>
<dbReference type="GO" id="GO:0005886">
    <property type="term" value="C:plasma membrane"/>
    <property type="evidence" value="ECO:0007669"/>
    <property type="project" value="UniProtKB-SubCell"/>
</dbReference>
<feature type="transmembrane region" description="Helical" evidence="6">
    <location>
        <begin position="341"/>
        <end position="361"/>
    </location>
</feature>
<keyword evidence="4 6" id="KW-1133">Transmembrane helix</keyword>
<dbReference type="PANTHER" id="PTHR30250">
    <property type="entry name" value="PST FAMILY PREDICTED COLANIC ACID TRANSPORTER"/>
    <property type="match status" value="1"/>
</dbReference>
<feature type="transmembrane region" description="Helical" evidence="6">
    <location>
        <begin position="156"/>
        <end position="177"/>
    </location>
</feature>
<dbReference type="Proteomes" id="UP000007094">
    <property type="component" value="Chromosome"/>
</dbReference>
<comment type="subcellular location">
    <subcellularLocation>
        <location evidence="1">Cell membrane</location>
        <topology evidence="1">Multi-pass membrane protein</topology>
    </subcellularLocation>
</comment>
<evidence type="ECO:0000256" key="2">
    <source>
        <dbReference type="ARBA" id="ARBA00022475"/>
    </source>
</evidence>
<evidence type="ECO:0000256" key="6">
    <source>
        <dbReference type="SAM" id="Phobius"/>
    </source>
</evidence>
<keyword evidence="3 6" id="KW-0812">Transmembrane</keyword>
<accession>A0A7U3Y3S6</accession>
<protein>
    <submittedName>
        <fullName evidence="7">Oligosaccharide-unit translocase</fullName>
    </submittedName>
</protein>
<feature type="transmembrane region" description="Helical" evidence="6">
    <location>
        <begin position="40"/>
        <end position="60"/>
    </location>
</feature>
<dbReference type="KEGG" id="abn:AB57_0096"/>
<feature type="transmembrane region" description="Helical" evidence="6">
    <location>
        <begin position="12"/>
        <end position="34"/>
    </location>
</feature>
<feature type="transmembrane region" description="Helical" evidence="6">
    <location>
        <begin position="81"/>
        <end position="106"/>
    </location>
</feature>
<feature type="transmembrane region" description="Helical" evidence="6">
    <location>
        <begin position="126"/>
        <end position="144"/>
    </location>
</feature>
<feature type="transmembrane region" description="Helical" evidence="6">
    <location>
        <begin position="225"/>
        <end position="246"/>
    </location>
</feature>
<evidence type="ECO:0000256" key="4">
    <source>
        <dbReference type="ARBA" id="ARBA00022989"/>
    </source>
</evidence>
<dbReference type="RefSeq" id="WP_000567196.1">
    <property type="nucleotide sequence ID" value="NC_011586.2"/>
</dbReference>
<dbReference type="InterPro" id="IPR050833">
    <property type="entry name" value="Poly_Biosynth_Transport"/>
</dbReference>
<evidence type="ECO:0000313" key="7">
    <source>
        <dbReference type="EMBL" id="ACJ39527.1"/>
    </source>
</evidence>
<feature type="transmembrane region" description="Helical" evidence="6">
    <location>
        <begin position="297"/>
        <end position="321"/>
    </location>
</feature>
<dbReference type="AlphaFoldDB" id="A0A7U3Y3S6"/>
<evidence type="ECO:0000256" key="3">
    <source>
        <dbReference type="ARBA" id="ARBA00022692"/>
    </source>
</evidence>
<keyword evidence="2" id="KW-1003">Cell membrane</keyword>
<keyword evidence="5 6" id="KW-0472">Membrane</keyword>
<feature type="transmembrane region" description="Helical" evidence="6">
    <location>
        <begin position="183"/>
        <end position="204"/>
    </location>
</feature>
<evidence type="ECO:0000256" key="1">
    <source>
        <dbReference type="ARBA" id="ARBA00004651"/>
    </source>
</evidence>
<feature type="transmembrane region" description="Helical" evidence="6">
    <location>
        <begin position="252"/>
        <end position="276"/>
    </location>
</feature>
<dbReference type="EMBL" id="CP001182">
    <property type="protein sequence ID" value="ACJ39527.1"/>
    <property type="molecule type" value="Genomic_DNA"/>
</dbReference>